<gene>
    <name evidence="6" type="ORF">GA0061074_101231</name>
</gene>
<dbReference type="OrthoDB" id="63123at2"/>
<sequence>MELRILKYFVTIATEGTFLGAAEILHVSQSTLSRQIQTLEEEVGKTLFERSKQGVTLTESGRYLLDRAKEILTMTSQTVNTLQSNEIVTGRITVAAGENTSGQLIAAVFRTLLDQYPTIQVDLVSATADSVLYGLQHGLFDFGVVSSPQINNEYERLDLPVADRWGVVVPNNHRLATYRTVIPENLIGERLLISRQDDVLQQVKDWAQNHFEELTISGFYDMYYSMHVQVVANVGVAITFDKPEYHEPNHKLTFIPLRSNQIIKTKLIWKRERLQTQLANQFLKEMRLLLGEC</sequence>
<dbReference type="Gene3D" id="3.40.190.290">
    <property type="match status" value="1"/>
</dbReference>
<dbReference type="RefSeq" id="WP_092461270.1">
    <property type="nucleotide sequence ID" value="NZ_BJEE01000002.1"/>
</dbReference>
<dbReference type="AlphaFoldDB" id="A0A1C3Z018"/>
<dbReference type="PANTHER" id="PTHR30419">
    <property type="entry name" value="HTH-TYPE TRANSCRIPTIONAL REGULATOR YBHD"/>
    <property type="match status" value="1"/>
</dbReference>
<dbReference type="InterPro" id="IPR036390">
    <property type="entry name" value="WH_DNA-bd_sf"/>
</dbReference>
<protein>
    <submittedName>
        <fullName evidence="6">DNA-binding transcriptional regulator, LysR family</fullName>
    </submittedName>
</protein>
<dbReference type="GO" id="GO:0003677">
    <property type="term" value="F:DNA binding"/>
    <property type="evidence" value="ECO:0007669"/>
    <property type="project" value="UniProtKB-KW"/>
</dbReference>
<name>A0A1C3Z018_9LACO</name>
<dbReference type="Pfam" id="PF03466">
    <property type="entry name" value="LysR_substrate"/>
    <property type="match status" value="1"/>
</dbReference>
<dbReference type="SUPFAM" id="SSF53850">
    <property type="entry name" value="Periplasmic binding protein-like II"/>
    <property type="match status" value="1"/>
</dbReference>
<dbReference type="InterPro" id="IPR005119">
    <property type="entry name" value="LysR_subst-bd"/>
</dbReference>
<dbReference type="InterPro" id="IPR000847">
    <property type="entry name" value="LysR_HTH_N"/>
</dbReference>
<dbReference type="GO" id="GO:0005829">
    <property type="term" value="C:cytosol"/>
    <property type="evidence" value="ECO:0007669"/>
    <property type="project" value="TreeGrafter"/>
</dbReference>
<comment type="similarity">
    <text evidence="1">Belongs to the LysR transcriptional regulatory family.</text>
</comment>
<evidence type="ECO:0000256" key="2">
    <source>
        <dbReference type="ARBA" id="ARBA00023015"/>
    </source>
</evidence>
<dbReference type="PROSITE" id="PS50931">
    <property type="entry name" value="HTH_LYSR"/>
    <property type="match status" value="1"/>
</dbReference>
<dbReference type="PANTHER" id="PTHR30419:SF8">
    <property type="entry name" value="NITROGEN ASSIMILATION TRANSCRIPTIONAL ACTIVATOR-RELATED"/>
    <property type="match status" value="1"/>
</dbReference>
<dbReference type="Gene3D" id="1.10.10.10">
    <property type="entry name" value="Winged helix-like DNA-binding domain superfamily/Winged helix DNA-binding domain"/>
    <property type="match status" value="1"/>
</dbReference>
<evidence type="ECO:0000259" key="5">
    <source>
        <dbReference type="PROSITE" id="PS50931"/>
    </source>
</evidence>
<proteinExistence type="inferred from homology"/>
<evidence type="ECO:0000256" key="1">
    <source>
        <dbReference type="ARBA" id="ARBA00009437"/>
    </source>
</evidence>
<keyword evidence="4" id="KW-0804">Transcription</keyword>
<dbReference type="InterPro" id="IPR050950">
    <property type="entry name" value="HTH-type_LysR_regulators"/>
</dbReference>
<dbReference type="SUPFAM" id="SSF46785">
    <property type="entry name" value="Winged helix' DNA-binding domain"/>
    <property type="match status" value="1"/>
</dbReference>
<evidence type="ECO:0000313" key="6">
    <source>
        <dbReference type="EMBL" id="SCB75711.1"/>
    </source>
</evidence>
<dbReference type="CDD" id="cd05466">
    <property type="entry name" value="PBP2_LTTR_substrate"/>
    <property type="match status" value="1"/>
</dbReference>
<dbReference type="STRING" id="1505725.GA0061074_101231"/>
<accession>A0A1C3Z018</accession>
<evidence type="ECO:0000256" key="4">
    <source>
        <dbReference type="ARBA" id="ARBA00023163"/>
    </source>
</evidence>
<feature type="domain" description="HTH lysR-type" evidence="5">
    <location>
        <begin position="1"/>
        <end position="58"/>
    </location>
</feature>
<evidence type="ECO:0000256" key="3">
    <source>
        <dbReference type="ARBA" id="ARBA00023125"/>
    </source>
</evidence>
<dbReference type="EMBL" id="FMAO01000001">
    <property type="protein sequence ID" value="SCB75711.1"/>
    <property type="molecule type" value="Genomic_DNA"/>
</dbReference>
<reference evidence="7" key="1">
    <citation type="submission" date="2016-08" db="EMBL/GenBank/DDBJ databases">
        <authorList>
            <person name="Varghese N."/>
            <person name="Submissions Spin"/>
        </authorList>
    </citation>
    <scope>NUCLEOTIDE SEQUENCE [LARGE SCALE GENOMIC DNA]</scope>
    <source>
        <strain evidence="7">R-53094</strain>
    </source>
</reference>
<keyword evidence="7" id="KW-1185">Reference proteome</keyword>
<keyword evidence="2" id="KW-0805">Transcription regulation</keyword>
<keyword evidence="3 6" id="KW-0238">DNA-binding</keyword>
<dbReference type="Pfam" id="PF00126">
    <property type="entry name" value="HTH_1"/>
    <property type="match status" value="1"/>
</dbReference>
<dbReference type="PRINTS" id="PR00039">
    <property type="entry name" value="HTHLYSR"/>
</dbReference>
<organism evidence="6 7">
    <name type="scientific">Weissella bombi</name>
    <dbReference type="NCBI Taxonomy" id="1505725"/>
    <lineage>
        <taxon>Bacteria</taxon>
        <taxon>Bacillati</taxon>
        <taxon>Bacillota</taxon>
        <taxon>Bacilli</taxon>
        <taxon>Lactobacillales</taxon>
        <taxon>Lactobacillaceae</taxon>
        <taxon>Weissella</taxon>
    </lineage>
</organism>
<dbReference type="GO" id="GO:0003700">
    <property type="term" value="F:DNA-binding transcription factor activity"/>
    <property type="evidence" value="ECO:0007669"/>
    <property type="project" value="InterPro"/>
</dbReference>
<dbReference type="InterPro" id="IPR036388">
    <property type="entry name" value="WH-like_DNA-bd_sf"/>
</dbReference>
<dbReference type="Proteomes" id="UP000199268">
    <property type="component" value="Unassembled WGS sequence"/>
</dbReference>
<dbReference type="FunFam" id="1.10.10.10:FF:000001">
    <property type="entry name" value="LysR family transcriptional regulator"/>
    <property type="match status" value="1"/>
</dbReference>
<evidence type="ECO:0000313" key="7">
    <source>
        <dbReference type="Proteomes" id="UP000199268"/>
    </source>
</evidence>